<proteinExistence type="predicted"/>
<gene>
    <name evidence="2" type="ORF">JZM60_02940</name>
</gene>
<organism evidence="2 3">
    <name type="scientific">Geobacter benzoatilyticus</name>
    <dbReference type="NCBI Taxonomy" id="2815309"/>
    <lineage>
        <taxon>Bacteria</taxon>
        <taxon>Pseudomonadati</taxon>
        <taxon>Thermodesulfobacteriota</taxon>
        <taxon>Desulfuromonadia</taxon>
        <taxon>Geobacterales</taxon>
        <taxon>Geobacteraceae</taxon>
        <taxon>Geobacter</taxon>
    </lineage>
</organism>
<dbReference type="Pfam" id="PF13852">
    <property type="entry name" value="DUF4197"/>
    <property type="match status" value="1"/>
</dbReference>
<evidence type="ECO:0000256" key="1">
    <source>
        <dbReference type="SAM" id="SignalP"/>
    </source>
</evidence>
<dbReference type="Proteomes" id="UP000663651">
    <property type="component" value="Chromosome"/>
</dbReference>
<feature type="chain" id="PRO_5046051865" evidence="1">
    <location>
        <begin position="23"/>
        <end position="246"/>
    </location>
</feature>
<accession>A0ABX7Q571</accession>
<dbReference type="InterPro" id="IPR025245">
    <property type="entry name" value="DUF4197"/>
</dbReference>
<evidence type="ECO:0000313" key="2">
    <source>
        <dbReference type="EMBL" id="QSV46250.1"/>
    </source>
</evidence>
<keyword evidence="3" id="KW-1185">Reference proteome</keyword>
<evidence type="ECO:0000313" key="3">
    <source>
        <dbReference type="Proteomes" id="UP000663651"/>
    </source>
</evidence>
<name>A0ABX7Q571_9BACT</name>
<dbReference type="EMBL" id="CP071382">
    <property type="protein sequence ID" value="QSV46250.1"/>
    <property type="molecule type" value="Genomic_DNA"/>
</dbReference>
<keyword evidence="1" id="KW-0732">Signal</keyword>
<reference evidence="2 3" key="1">
    <citation type="submission" date="2021-03" db="EMBL/GenBank/DDBJ databases">
        <title>Geobacter metallireducens gen. nov. sp. nov., a microorganism capable of coupling the complete oxidation of organic compounds to the reduction of iron and other metals.</title>
        <authorList>
            <person name="Li Y."/>
        </authorList>
    </citation>
    <scope>NUCLEOTIDE SEQUENCE [LARGE SCALE GENOMIC DNA]</scope>
    <source>
        <strain evidence="2 3">Jerry-YX</strain>
    </source>
</reference>
<dbReference type="RefSeq" id="WP_207164034.1">
    <property type="nucleotide sequence ID" value="NZ_CP071382.1"/>
</dbReference>
<feature type="signal peptide" evidence="1">
    <location>
        <begin position="1"/>
        <end position="22"/>
    </location>
</feature>
<sequence length="246" mass="26265">MRSILVSILSLSLILSASPSRAGFLDDLTRQAAPLLQGGMGSSLDDSTIIKGLKEALATGTERAVNEVAKPDGYFGNSLIKIMLPGKVQKAADLLGTVGYQKQVDDFVLSMNRAAEKAAPQAASYFGDAIREMTVDDARGLLNGGDRAATDFFEKKTRTKLYNAFKPTVGNTMGEVGTVKAFQDMVGKYQALPLAAFGGKPSLDLDDYVTNKALDGLFTMVAAEEKKIRTNPAARTTDLLKTVFGK</sequence>
<protein>
    <submittedName>
        <fullName evidence="2">DUF4197 domain-containing protein</fullName>
    </submittedName>
</protein>